<reference evidence="3 4" key="1">
    <citation type="journal article" date="2011" name="PLoS Genet.">
        <title>Genome sequencing and comparative transcriptomics of the model entomopathogenic fungi Metarhizium anisopliae and M. acridum.</title>
        <authorList>
            <person name="Gao Q."/>
            <person name="Jin K."/>
            <person name="Ying S.H."/>
            <person name="Zhang Y."/>
            <person name="Xiao G."/>
            <person name="Shang Y."/>
            <person name="Duan Z."/>
            <person name="Hu X."/>
            <person name="Xie X.Q."/>
            <person name="Zhou G."/>
            <person name="Peng G."/>
            <person name="Luo Z."/>
            <person name="Huang W."/>
            <person name="Wang B."/>
            <person name="Fang W."/>
            <person name="Wang S."/>
            <person name="Zhong Y."/>
            <person name="Ma L.J."/>
            <person name="St Leger R.J."/>
            <person name="Zhao G.P."/>
            <person name="Pei Y."/>
            <person name="Feng M.G."/>
            <person name="Xia Y."/>
            <person name="Wang C."/>
        </authorList>
    </citation>
    <scope>NUCLEOTIDE SEQUENCE [LARGE SCALE GENOMIC DNA]</scope>
    <source>
        <strain evidence="3 4">CQMa 102</strain>
    </source>
</reference>
<dbReference type="GO" id="GO:0070813">
    <property type="term" value="P:hydrogen sulfide metabolic process"/>
    <property type="evidence" value="ECO:0007669"/>
    <property type="project" value="TreeGrafter"/>
</dbReference>
<evidence type="ECO:0000256" key="1">
    <source>
        <dbReference type="SAM" id="MobiDB-lite"/>
    </source>
</evidence>
<keyword evidence="4" id="KW-1185">Reference proteome</keyword>
<dbReference type="Pfam" id="PF00753">
    <property type="entry name" value="Lactamase_B"/>
    <property type="match status" value="1"/>
</dbReference>
<dbReference type="PANTHER" id="PTHR43084">
    <property type="entry name" value="PERSULFIDE DIOXYGENASE ETHE1"/>
    <property type="match status" value="1"/>
</dbReference>
<dbReference type="GO" id="GO:0006749">
    <property type="term" value="P:glutathione metabolic process"/>
    <property type="evidence" value="ECO:0007669"/>
    <property type="project" value="TreeGrafter"/>
</dbReference>
<dbReference type="InParanoid" id="E9E7A3"/>
<dbReference type="GeneID" id="19250062"/>
<dbReference type="eggNOG" id="KOG0814">
    <property type="taxonomic scope" value="Eukaryota"/>
</dbReference>
<organism evidence="4">
    <name type="scientific">Metarhizium acridum (strain CQMa 102)</name>
    <dbReference type="NCBI Taxonomy" id="655827"/>
    <lineage>
        <taxon>Eukaryota</taxon>
        <taxon>Fungi</taxon>
        <taxon>Dikarya</taxon>
        <taxon>Ascomycota</taxon>
        <taxon>Pezizomycotina</taxon>
        <taxon>Sordariomycetes</taxon>
        <taxon>Hypocreomycetidae</taxon>
        <taxon>Hypocreales</taxon>
        <taxon>Clavicipitaceae</taxon>
        <taxon>Metarhizium</taxon>
    </lineage>
</organism>
<dbReference type="PANTHER" id="PTHR43084:SF1">
    <property type="entry name" value="PERSULFIDE DIOXYGENASE ETHE1, MITOCHONDRIAL"/>
    <property type="match status" value="1"/>
</dbReference>
<feature type="region of interest" description="Disordered" evidence="1">
    <location>
        <begin position="319"/>
        <end position="361"/>
    </location>
</feature>
<evidence type="ECO:0000259" key="2">
    <source>
        <dbReference type="SMART" id="SM00849"/>
    </source>
</evidence>
<gene>
    <name evidence="3" type="ORF">MAC_05751</name>
</gene>
<dbReference type="EMBL" id="GL698515">
    <property type="protein sequence ID" value="EFY88145.1"/>
    <property type="molecule type" value="Genomic_DNA"/>
</dbReference>
<accession>E9E7A3</accession>
<dbReference type="Proteomes" id="UP000002499">
    <property type="component" value="Unassembled WGS sequence"/>
</dbReference>
<dbReference type="GO" id="GO:0050313">
    <property type="term" value="F:sulfur dioxygenase activity"/>
    <property type="evidence" value="ECO:0007669"/>
    <property type="project" value="TreeGrafter"/>
</dbReference>
<feature type="compositionally biased region" description="Polar residues" evidence="1">
    <location>
        <begin position="346"/>
        <end position="361"/>
    </location>
</feature>
<dbReference type="InterPro" id="IPR036866">
    <property type="entry name" value="RibonucZ/Hydroxyglut_hydro"/>
</dbReference>
<dbReference type="SUPFAM" id="SSF56281">
    <property type="entry name" value="Metallo-hydrolase/oxidoreductase"/>
    <property type="match status" value="1"/>
</dbReference>
<dbReference type="HOGENOM" id="CLU_611215_0_0_1"/>
<protein>
    <submittedName>
        <fullName evidence="3">Metallo-beta-lactamase domain protein</fullName>
    </submittedName>
</protein>
<dbReference type="InterPro" id="IPR001279">
    <property type="entry name" value="Metallo-B-lactamas"/>
</dbReference>
<proteinExistence type="predicted"/>
<dbReference type="KEGG" id="maw:19250062"/>
<dbReference type="SMART" id="SM00849">
    <property type="entry name" value="Lactamase_B"/>
    <property type="match status" value="1"/>
</dbReference>
<evidence type="ECO:0000313" key="3">
    <source>
        <dbReference type="EMBL" id="EFY88145.1"/>
    </source>
</evidence>
<name>E9E7A3_METAQ</name>
<dbReference type="AlphaFoldDB" id="E9E7A3"/>
<feature type="domain" description="Metallo-beta-lactamase" evidence="2">
    <location>
        <begin position="16"/>
        <end position="184"/>
    </location>
</feature>
<dbReference type="STRING" id="655827.E9E7A3"/>
<dbReference type="InterPro" id="IPR051682">
    <property type="entry name" value="Mito_Persulfide_Diox"/>
</dbReference>
<evidence type="ECO:0000313" key="4">
    <source>
        <dbReference type="Proteomes" id="UP000002499"/>
    </source>
</evidence>
<sequence>MDQMIAVHDIHEPNTGTWQYVVADPSTMSAAIIDSVLDFDPASATISTKSADALLALIKDKGYKVDLILETHAHADHLTGAAYLQDQLEKSQGSRPEIGIGKRIAEVQKRFGDRYGVNKAEYENAFDRLFEDDDEFKIGNLNATVLYLPGHTPDHVGYKIQGKSQLGVKKLLSHGSHVKIWTGHDYPPETRAGRAISAMTVSQQREQNKHLKDGTSQEEFVTWRSRFSAYSATVGPLGTVLFLLVPETLAAPLDSHEATDKPVVKDGILQLLLFGVVAELETVDGRLKHAIEEVALRIFKRVARRRTIANVQHFPNTLSLDSGQPGMPCRTEGSGSDRSARPFAVTTRSASRVPSPAPGTNTEAKVAVLVPSVEPRINGLSVTECQQQQAEAAMSTCQDSGMLLPAYGSFEKGSDAEKLVKILMHVLGAGLHDSAELHEGIGSAVNSA</sequence>
<dbReference type="OrthoDB" id="449487at2759"/>
<dbReference type="Gene3D" id="3.60.15.10">
    <property type="entry name" value="Ribonuclease Z/Hydroxyacylglutathione hydrolase-like"/>
    <property type="match status" value="2"/>
</dbReference>